<comment type="caution">
    <text evidence="1">The sequence shown here is derived from an EMBL/GenBank/DDBJ whole genome shotgun (WGS) entry which is preliminary data.</text>
</comment>
<evidence type="ECO:0000313" key="1">
    <source>
        <dbReference type="EMBL" id="ROP33536.1"/>
    </source>
</evidence>
<accession>A0A3N1GTU2</accession>
<dbReference type="EMBL" id="RJKL01000001">
    <property type="protein sequence ID" value="ROP33536.1"/>
    <property type="molecule type" value="Genomic_DNA"/>
</dbReference>
<protein>
    <submittedName>
        <fullName evidence="1">Uncharacterized protein</fullName>
    </submittedName>
</protein>
<proteinExistence type="predicted"/>
<name>A0A3N1GTU2_9ACTN</name>
<reference evidence="1 2" key="1">
    <citation type="submission" date="2018-11" db="EMBL/GenBank/DDBJ databases">
        <title>Sequencing the genomes of 1000 actinobacteria strains.</title>
        <authorList>
            <person name="Klenk H.-P."/>
        </authorList>
    </citation>
    <scope>NUCLEOTIDE SEQUENCE [LARGE SCALE GENOMIC DNA]</scope>
    <source>
        <strain evidence="1 2">DSM 43634</strain>
    </source>
</reference>
<sequence>MMYAERMLFQDAVVSGSSNDLALCGRSRDTASSAIAADASW</sequence>
<dbReference type="AlphaFoldDB" id="A0A3N1GTU2"/>
<gene>
    <name evidence="1" type="ORF">EDD30_6527</name>
</gene>
<evidence type="ECO:0000313" key="2">
    <source>
        <dbReference type="Proteomes" id="UP000271683"/>
    </source>
</evidence>
<organism evidence="1 2">
    <name type="scientific">Couchioplanes caeruleus</name>
    <dbReference type="NCBI Taxonomy" id="56438"/>
    <lineage>
        <taxon>Bacteria</taxon>
        <taxon>Bacillati</taxon>
        <taxon>Actinomycetota</taxon>
        <taxon>Actinomycetes</taxon>
        <taxon>Micromonosporales</taxon>
        <taxon>Micromonosporaceae</taxon>
        <taxon>Couchioplanes</taxon>
    </lineage>
</organism>
<dbReference type="Proteomes" id="UP000271683">
    <property type="component" value="Unassembled WGS sequence"/>
</dbReference>